<accession>A0AAD9G7D8</accession>
<dbReference type="InterPro" id="IPR015943">
    <property type="entry name" value="WD40/YVTN_repeat-like_dom_sf"/>
</dbReference>
<name>A0AAD9G7D8_BABDI</name>
<sequence>MGFLTNYNLLIESIPSHISECVLSHLQSGCFFERDLDHLFSRGDASVDRRIKRHLSVPAIFPSIQSVIPNYAPSTALSVCRDSSAGVYHDLVTGKCISRIARDVYTKSSTDSLSDLSATCTHLAAAEDSGSPLVFLASALGDINIIDLRVGVKGEFGHPVMSLLGCHTGAISCLYNFRGYSFSLASGGYEDGKLNFFDLRYPFDHLKSPYSERPMPLRSFEVHLRNQTKYVDMDETDQQILKHMKLGRITSMAASHDERLLAISNGQSELVICTTQEDVRVVKMGFLSAKDDYATSLAFSKNDSHLYCATYDLLAAIARCKSHIKSKSDEVLGNEPYNMVVWPLLNFQSNDWMTVPLNKFSYSSDFELVEDMTSACLFGNVAEECDLAEDDSHDSGGRCNTDSDTNHTTSVTSKEGESVTDDDTTNSDSSNPRRNPVQKEGLRLISNHAAESCHRSYREKRSAKIQPLIFTVVGDYAVSTGGYETETPTIDVWDPLKQELLFSSSTPEVRGVRFEHICSRDDGTVLLSGSFERANGINDTQAGVNGLMNKCVCVMKQVSRDSLKSAADSGLLKCSFI</sequence>
<feature type="compositionally biased region" description="Polar residues" evidence="1">
    <location>
        <begin position="398"/>
        <end position="413"/>
    </location>
</feature>
<evidence type="ECO:0000313" key="3">
    <source>
        <dbReference type="Proteomes" id="UP001195914"/>
    </source>
</evidence>
<proteinExistence type="predicted"/>
<evidence type="ECO:0000256" key="1">
    <source>
        <dbReference type="SAM" id="MobiDB-lite"/>
    </source>
</evidence>
<feature type="region of interest" description="Disordered" evidence="1">
    <location>
        <begin position="389"/>
        <end position="442"/>
    </location>
</feature>
<reference evidence="2" key="1">
    <citation type="journal article" date="2014" name="Nucleic Acids Res.">
        <title>The evolutionary dynamics of variant antigen genes in Babesia reveal a history of genomic innovation underlying host-parasite interaction.</title>
        <authorList>
            <person name="Jackson A.P."/>
            <person name="Otto T.D."/>
            <person name="Darby A."/>
            <person name="Ramaprasad A."/>
            <person name="Xia D."/>
            <person name="Echaide I.E."/>
            <person name="Farber M."/>
            <person name="Gahlot S."/>
            <person name="Gamble J."/>
            <person name="Gupta D."/>
            <person name="Gupta Y."/>
            <person name="Jackson L."/>
            <person name="Malandrin L."/>
            <person name="Malas T.B."/>
            <person name="Moussa E."/>
            <person name="Nair M."/>
            <person name="Reid A.J."/>
            <person name="Sanders M."/>
            <person name="Sharma J."/>
            <person name="Tracey A."/>
            <person name="Quail M.A."/>
            <person name="Weir W."/>
            <person name="Wastling J.M."/>
            <person name="Hall N."/>
            <person name="Willadsen P."/>
            <person name="Lingelbach K."/>
            <person name="Shiels B."/>
            <person name="Tait A."/>
            <person name="Berriman M."/>
            <person name="Allred D.R."/>
            <person name="Pain A."/>
        </authorList>
    </citation>
    <scope>NUCLEOTIDE SEQUENCE</scope>
    <source>
        <strain evidence="2">1802A</strain>
    </source>
</reference>
<dbReference type="EMBL" id="JAHBMH010000073">
    <property type="protein sequence ID" value="KAK1933153.1"/>
    <property type="molecule type" value="Genomic_DNA"/>
</dbReference>
<dbReference type="Proteomes" id="UP001195914">
    <property type="component" value="Unassembled WGS sequence"/>
</dbReference>
<gene>
    <name evidence="2" type="ORF">X943_002417</name>
</gene>
<dbReference type="AlphaFoldDB" id="A0AAD9G7D8"/>
<evidence type="ECO:0000313" key="2">
    <source>
        <dbReference type="EMBL" id="KAK1933153.1"/>
    </source>
</evidence>
<protein>
    <submittedName>
        <fullName evidence="2">Uncharacterized protein</fullName>
    </submittedName>
</protein>
<keyword evidence="3" id="KW-1185">Reference proteome</keyword>
<comment type="caution">
    <text evidence="2">The sequence shown here is derived from an EMBL/GenBank/DDBJ whole genome shotgun (WGS) entry which is preliminary data.</text>
</comment>
<dbReference type="InterPro" id="IPR036322">
    <property type="entry name" value="WD40_repeat_dom_sf"/>
</dbReference>
<dbReference type="SUPFAM" id="SSF50978">
    <property type="entry name" value="WD40 repeat-like"/>
    <property type="match status" value="1"/>
</dbReference>
<dbReference type="Gene3D" id="2.130.10.10">
    <property type="entry name" value="YVTN repeat-like/Quinoprotein amine dehydrogenase"/>
    <property type="match status" value="1"/>
</dbReference>
<reference evidence="2" key="2">
    <citation type="submission" date="2021-05" db="EMBL/GenBank/DDBJ databases">
        <authorList>
            <person name="Pain A."/>
        </authorList>
    </citation>
    <scope>NUCLEOTIDE SEQUENCE</scope>
    <source>
        <strain evidence="2">1802A</strain>
    </source>
</reference>
<organism evidence="2 3">
    <name type="scientific">Babesia divergens</name>
    <dbReference type="NCBI Taxonomy" id="32595"/>
    <lineage>
        <taxon>Eukaryota</taxon>
        <taxon>Sar</taxon>
        <taxon>Alveolata</taxon>
        <taxon>Apicomplexa</taxon>
        <taxon>Aconoidasida</taxon>
        <taxon>Piroplasmida</taxon>
        <taxon>Babesiidae</taxon>
        <taxon>Babesia</taxon>
    </lineage>
</organism>